<dbReference type="SUPFAM" id="SSF55961">
    <property type="entry name" value="Bet v1-like"/>
    <property type="match status" value="1"/>
</dbReference>
<sequence length="138" mass="14756">MQTYEFEHSVEGSASVEAVWGLWSDVARWTEWDGDLESIELDGPFDAGTRGRMVMPGQPVIEFVLTEVVPGKGFTDETTVQGAVLRFAHEVEAVGAGRVKVTHRLVVEGAAAEEFGPVVAEGLPEAVERLVALASSSG</sequence>
<dbReference type="RefSeq" id="WP_121223223.1">
    <property type="nucleotide sequence ID" value="NZ_JBIUBA010000029.1"/>
</dbReference>
<dbReference type="Gene3D" id="3.30.530.20">
    <property type="match status" value="1"/>
</dbReference>
<dbReference type="InterPro" id="IPR023393">
    <property type="entry name" value="START-like_dom_sf"/>
</dbReference>
<evidence type="ECO:0000313" key="1">
    <source>
        <dbReference type="EMBL" id="RKT70795.1"/>
    </source>
</evidence>
<accession>A0A495XCE5</accession>
<dbReference type="AlphaFoldDB" id="A0A495XCE5"/>
<dbReference type="InterPro" id="IPR019587">
    <property type="entry name" value="Polyketide_cyclase/dehydratase"/>
</dbReference>
<dbReference type="Proteomes" id="UP000272729">
    <property type="component" value="Unassembled WGS sequence"/>
</dbReference>
<evidence type="ECO:0000313" key="2">
    <source>
        <dbReference type="Proteomes" id="UP000272729"/>
    </source>
</evidence>
<proteinExistence type="predicted"/>
<dbReference type="Pfam" id="PF10604">
    <property type="entry name" value="Polyketide_cyc2"/>
    <property type="match status" value="1"/>
</dbReference>
<gene>
    <name evidence="1" type="ORF">DFJ66_4067</name>
</gene>
<dbReference type="EMBL" id="RBXR01000001">
    <property type="protein sequence ID" value="RKT70795.1"/>
    <property type="molecule type" value="Genomic_DNA"/>
</dbReference>
<organism evidence="1 2">
    <name type="scientific">Saccharothrix variisporea</name>
    <dbReference type="NCBI Taxonomy" id="543527"/>
    <lineage>
        <taxon>Bacteria</taxon>
        <taxon>Bacillati</taxon>
        <taxon>Actinomycetota</taxon>
        <taxon>Actinomycetes</taxon>
        <taxon>Pseudonocardiales</taxon>
        <taxon>Pseudonocardiaceae</taxon>
        <taxon>Saccharothrix</taxon>
    </lineage>
</organism>
<protein>
    <submittedName>
        <fullName evidence="1">Polyketide cyclase/dehydrase/lipid transport protein</fullName>
    </submittedName>
</protein>
<name>A0A495XCE5_9PSEU</name>
<comment type="caution">
    <text evidence="1">The sequence shown here is derived from an EMBL/GenBank/DDBJ whole genome shotgun (WGS) entry which is preliminary data.</text>
</comment>
<dbReference type="OrthoDB" id="9810827at2"/>
<keyword evidence="2" id="KW-1185">Reference proteome</keyword>
<reference evidence="1 2" key="1">
    <citation type="submission" date="2018-10" db="EMBL/GenBank/DDBJ databases">
        <title>Sequencing the genomes of 1000 actinobacteria strains.</title>
        <authorList>
            <person name="Klenk H.-P."/>
        </authorList>
    </citation>
    <scope>NUCLEOTIDE SEQUENCE [LARGE SCALE GENOMIC DNA]</scope>
    <source>
        <strain evidence="1 2">DSM 43911</strain>
    </source>
</reference>